<dbReference type="InterPro" id="IPR004570">
    <property type="entry name" value="Phosphatidylglycerol_P_synth"/>
</dbReference>
<keyword evidence="15" id="KW-1185">Reference proteome</keyword>
<feature type="transmembrane region" description="Helical" evidence="13">
    <location>
        <begin position="164"/>
        <end position="186"/>
    </location>
</feature>
<name>A0A2A9CSF3_9ACTN</name>
<dbReference type="Gene3D" id="1.20.120.1760">
    <property type="match status" value="1"/>
</dbReference>
<proteinExistence type="inferred from homology"/>
<dbReference type="PANTHER" id="PTHR14269:SF52">
    <property type="entry name" value="PHOSPHATIDYLGLYCEROPHOSPHATE SYNTHASE-RELATED"/>
    <property type="match status" value="1"/>
</dbReference>
<keyword evidence="7" id="KW-0443">Lipid metabolism</keyword>
<evidence type="ECO:0000256" key="9">
    <source>
        <dbReference type="ARBA" id="ARBA00023209"/>
    </source>
</evidence>
<keyword evidence="10" id="KW-1208">Phospholipid metabolism</keyword>
<evidence type="ECO:0000313" key="15">
    <source>
        <dbReference type="Proteomes" id="UP000226079"/>
    </source>
</evidence>
<evidence type="ECO:0000313" key="14">
    <source>
        <dbReference type="EMBL" id="PFG16560.1"/>
    </source>
</evidence>
<evidence type="ECO:0000256" key="7">
    <source>
        <dbReference type="ARBA" id="ARBA00023098"/>
    </source>
</evidence>
<keyword evidence="8 13" id="KW-0472">Membrane</keyword>
<keyword evidence="5 13" id="KW-0812">Transmembrane</keyword>
<keyword evidence="3" id="KW-0444">Lipid biosynthesis</keyword>
<feature type="transmembrane region" description="Helical" evidence="13">
    <location>
        <begin position="12"/>
        <end position="35"/>
    </location>
</feature>
<dbReference type="Proteomes" id="UP000226079">
    <property type="component" value="Unassembled WGS sequence"/>
</dbReference>
<dbReference type="PIRSF" id="PIRSF000847">
    <property type="entry name" value="Phos_ph_gly_syn"/>
    <property type="match status" value="1"/>
</dbReference>
<evidence type="ECO:0000256" key="1">
    <source>
        <dbReference type="ARBA" id="ARBA00004141"/>
    </source>
</evidence>
<comment type="subcellular location">
    <subcellularLocation>
        <location evidence="1">Membrane</location>
        <topology evidence="1">Multi-pass membrane protein</topology>
    </subcellularLocation>
</comment>
<accession>A0A2A9CSF3</accession>
<evidence type="ECO:0000256" key="4">
    <source>
        <dbReference type="ARBA" id="ARBA00022679"/>
    </source>
</evidence>
<keyword evidence="4 12" id="KW-0808">Transferase</keyword>
<evidence type="ECO:0000256" key="12">
    <source>
        <dbReference type="RuleBase" id="RU003750"/>
    </source>
</evidence>
<evidence type="ECO:0000256" key="10">
    <source>
        <dbReference type="ARBA" id="ARBA00023264"/>
    </source>
</evidence>
<protein>
    <recommendedName>
        <fullName evidence="11">CDP-diacylglycerol--glycerol-3-phosphate 3-phosphatidyltransferase</fullName>
        <ecNumber evidence="11">2.7.8.5</ecNumber>
    </recommendedName>
</protein>
<feature type="transmembrane region" description="Helical" evidence="13">
    <location>
        <begin position="133"/>
        <end position="152"/>
    </location>
</feature>
<evidence type="ECO:0000256" key="2">
    <source>
        <dbReference type="ARBA" id="ARBA00010441"/>
    </source>
</evidence>
<evidence type="ECO:0000256" key="13">
    <source>
        <dbReference type="SAM" id="Phobius"/>
    </source>
</evidence>
<dbReference type="OrthoDB" id="9796672at2"/>
<dbReference type="GO" id="GO:0016020">
    <property type="term" value="C:membrane"/>
    <property type="evidence" value="ECO:0007669"/>
    <property type="project" value="UniProtKB-SubCell"/>
</dbReference>
<dbReference type="AlphaFoldDB" id="A0A2A9CSF3"/>
<dbReference type="UniPathway" id="UPA00085"/>
<evidence type="ECO:0000256" key="11">
    <source>
        <dbReference type="NCBIfam" id="TIGR00560"/>
    </source>
</evidence>
<dbReference type="InterPro" id="IPR043130">
    <property type="entry name" value="CDP-OH_PTrfase_TM_dom"/>
</dbReference>
<keyword evidence="9" id="KW-0594">Phospholipid biosynthesis</keyword>
<dbReference type="GO" id="GO:0046474">
    <property type="term" value="P:glycerophospholipid biosynthetic process"/>
    <property type="evidence" value="ECO:0007669"/>
    <property type="project" value="TreeGrafter"/>
</dbReference>
<dbReference type="GO" id="GO:0008444">
    <property type="term" value="F:CDP-diacylglycerol-glycerol-3-phosphate 3-phosphatidyltransferase activity"/>
    <property type="evidence" value="ECO:0007669"/>
    <property type="project" value="UniProtKB-UniRule"/>
</dbReference>
<dbReference type="RefSeq" id="WP_098460086.1">
    <property type="nucleotide sequence ID" value="NZ_PDJC01000001.1"/>
</dbReference>
<comment type="similarity">
    <text evidence="2 12">Belongs to the CDP-alcohol phosphatidyltransferase class-I family.</text>
</comment>
<keyword evidence="6 13" id="KW-1133">Transmembrane helix</keyword>
<organism evidence="14 15">
    <name type="scientific">Propionicimonas paludicola</name>
    <dbReference type="NCBI Taxonomy" id="185243"/>
    <lineage>
        <taxon>Bacteria</taxon>
        <taxon>Bacillati</taxon>
        <taxon>Actinomycetota</taxon>
        <taxon>Actinomycetes</taxon>
        <taxon>Propionibacteriales</taxon>
        <taxon>Nocardioidaceae</taxon>
        <taxon>Propionicimonas</taxon>
    </lineage>
</organism>
<evidence type="ECO:0000256" key="8">
    <source>
        <dbReference type="ARBA" id="ARBA00023136"/>
    </source>
</evidence>
<gene>
    <name evidence="14" type="ORF">ATK74_1107</name>
</gene>
<sequence length="205" mass="22875">MTQETPTRGVPANLPNALTVLRLILVPVFVTLLFIDASSLSWRLAATLAFGVAILTDYFDGRLARKHNLISDFGKIWDPIADKALTGAAFISLSILGELPWWVTIVILVREWGITWMRVIMLRYEVMAAAAGGKLKTLLQSIALLMFLPYNIWSTEAVWPFWFWLGWLVMGAAFVLTVVTGVMYVFDALRLRAAAQAGRDRDDSA</sequence>
<dbReference type="EC" id="2.7.8.5" evidence="11"/>
<reference evidence="14 15" key="1">
    <citation type="submission" date="2017-10" db="EMBL/GenBank/DDBJ databases">
        <title>Sequencing the genomes of 1000 actinobacteria strains.</title>
        <authorList>
            <person name="Klenk H.-P."/>
        </authorList>
    </citation>
    <scope>NUCLEOTIDE SEQUENCE [LARGE SCALE GENOMIC DNA]</scope>
    <source>
        <strain evidence="14 15">DSM 15597</strain>
    </source>
</reference>
<evidence type="ECO:0000256" key="6">
    <source>
        <dbReference type="ARBA" id="ARBA00022989"/>
    </source>
</evidence>
<dbReference type="PANTHER" id="PTHR14269">
    <property type="entry name" value="CDP-DIACYLGLYCEROL--GLYCEROL-3-PHOSPHATE 3-PHOSPHATIDYLTRANSFERASE-RELATED"/>
    <property type="match status" value="1"/>
</dbReference>
<dbReference type="NCBIfam" id="TIGR00560">
    <property type="entry name" value="pgsA"/>
    <property type="match status" value="1"/>
</dbReference>
<dbReference type="InterPro" id="IPR050324">
    <property type="entry name" value="CDP-alcohol_PTase-I"/>
</dbReference>
<dbReference type="EMBL" id="PDJC01000001">
    <property type="protein sequence ID" value="PFG16560.1"/>
    <property type="molecule type" value="Genomic_DNA"/>
</dbReference>
<dbReference type="InterPro" id="IPR000462">
    <property type="entry name" value="CDP-OH_P_trans"/>
</dbReference>
<dbReference type="InterPro" id="IPR048254">
    <property type="entry name" value="CDP_ALCOHOL_P_TRANSF_CS"/>
</dbReference>
<evidence type="ECO:0000256" key="3">
    <source>
        <dbReference type="ARBA" id="ARBA00022516"/>
    </source>
</evidence>
<evidence type="ECO:0000256" key="5">
    <source>
        <dbReference type="ARBA" id="ARBA00022692"/>
    </source>
</evidence>
<dbReference type="PROSITE" id="PS00379">
    <property type="entry name" value="CDP_ALCOHOL_P_TRANSF"/>
    <property type="match status" value="1"/>
</dbReference>
<dbReference type="Pfam" id="PF01066">
    <property type="entry name" value="CDP-OH_P_transf"/>
    <property type="match status" value="1"/>
</dbReference>
<comment type="caution">
    <text evidence="14">The sequence shown here is derived from an EMBL/GenBank/DDBJ whole genome shotgun (WGS) entry which is preliminary data.</text>
</comment>